<keyword evidence="2" id="KW-1185">Reference proteome</keyword>
<dbReference type="STRING" id="48269.A0A183LP88"/>
<accession>A0A183LP88</accession>
<proteinExistence type="predicted"/>
<gene>
    <name evidence="1" type="ORF">SMRZ_LOCUS5613</name>
</gene>
<sequence>MNLPYLNYFSTDHTVKQHKLVFQLADIPSNEKLVAASIRIRYEAEMYSKNYTIPTEFTPFCINTTINNEINSTSFYWPLSLWLHSDQNNISNIDIQTAAIFEPDNTHCILQKSGKNSSIMNLPNGWFHIPLSQPVLHLIEQINKQTDANKQIVIQIRSVVRKNLSLTHDFNTSDNNHNKIEQSNFLKINNLNEKNEKSFDSSYWLHNAPHLFTYHRDPNLVKYLKRKPRSINYSNSQHLHRNEQNYNINLKSLTNNVSI</sequence>
<dbReference type="Proteomes" id="UP000277204">
    <property type="component" value="Unassembled WGS sequence"/>
</dbReference>
<protein>
    <submittedName>
        <fullName evidence="1">Uncharacterized protein</fullName>
    </submittedName>
</protein>
<evidence type="ECO:0000313" key="2">
    <source>
        <dbReference type="Proteomes" id="UP000277204"/>
    </source>
</evidence>
<organism evidence="1 2">
    <name type="scientific">Schistosoma margrebowiei</name>
    <dbReference type="NCBI Taxonomy" id="48269"/>
    <lineage>
        <taxon>Eukaryota</taxon>
        <taxon>Metazoa</taxon>
        <taxon>Spiralia</taxon>
        <taxon>Lophotrochozoa</taxon>
        <taxon>Platyhelminthes</taxon>
        <taxon>Trematoda</taxon>
        <taxon>Digenea</taxon>
        <taxon>Strigeidida</taxon>
        <taxon>Schistosomatoidea</taxon>
        <taxon>Schistosomatidae</taxon>
        <taxon>Schistosoma</taxon>
    </lineage>
</organism>
<name>A0A183LP88_9TREM</name>
<evidence type="ECO:0000313" key="1">
    <source>
        <dbReference type="EMBL" id="VDO66977.1"/>
    </source>
</evidence>
<reference evidence="1 2" key="1">
    <citation type="submission" date="2018-11" db="EMBL/GenBank/DDBJ databases">
        <authorList>
            <consortium name="Pathogen Informatics"/>
        </authorList>
    </citation>
    <scope>NUCLEOTIDE SEQUENCE [LARGE SCALE GENOMIC DNA]</scope>
    <source>
        <strain evidence="1 2">Zambia</strain>
    </source>
</reference>
<dbReference type="EMBL" id="UZAI01001961">
    <property type="protein sequence ID" value="VDO66977.1"/>
    <property type="molecule type" value="Genomic_DNA"/>
</dbReference>
<dbReference type="AlphaFoldDB" id="A0A183LP88"/>